<evidence type="ECO:0000313" key="8">
    <source>
        <dbReference type="Proteomes" id="UP000093903"/>
    </source>
</evidence>
<dbReference type="GO" id="GO:0005886">
    <property type="term" value="C:plasma membrane"/>
    <property type="evidence" value="ECO:0007669"/>
    <property type="project" value="UniProtKB-SubCell"/>
</dbReference>
<evidence type="ECO:0000256" key="5">
    <source>
        <dbReference type="ARBA" id="ARBA00023136"/>
    </source>
</evidence>
<keyword evidence="5 6" id="KW-0472">Membrane</keyword>
<dbReference type="RefSeq" id="WP_006278970.1">
    <property type="nucleotide sequence ID" value="NZ_ACYA01000087.1"/>
</dbReference>
<feature type="transmembrane region" description="Helical" evidence="6">
    <location>
        <begin position="12"/>
        <end position="31"/>
    </location>
</feature>
<sequence>MLKNGVYNIIGASLRAVAGIITGPVMSRLMGLEEYGIWALISSVLAFLTVVEGGLSNAITVFLSRDIADKDELKISETITISLIWMLVLAILASLVLYSTAGIVINYFPGLSSTQQHNSVRALQIGCFSVLCQLLQQVFIGIEQAYHEYKLLSFLKTVQFGSLSVGWIISAHLDGGLVTLATWQLVVTLIVLGWHIYVVRALTKDHNLQFLWNNQRATQIFRYNLAMWLMTIGGILFTRGDRIVVGSVLGPESLAIYAIVSDVASGINFLVAQPIQPFLPVVSRLALDSTSLHALQNKFRQVIQINSCMAVWSGSLVLIFSPLVISYAVGLKASEYNTALFCLQVLALITTIQSLCNTGYYVLMSQDVRYLASILFIGGFSSILLIYLGSLGYGLVGSIIGNFGYNIMTICTFKSAKKFGISYRLTFTYMAFPMFLFFMTFAMNYIFYFPHSIFSFLLVLQCCVVLTWFAFQNNIRIPTIIRSLGR</sequence>
<dbReference type="EMBL" id="LYXA01000001">
    <property type="protein sequence ID" value="OBU76941.1"/>
    <property type="molecule type" value="Genomic_DNA"/>
</dbReference>
<proteinExistence type="predicted"/>
<feature type="transmembrane region" description="Helical" evidence="6">
    <location>
        <begin position="181"/>
        <end position="199"/>
    </location>
</feature>
<evidence type="ECO:0000256" key="3">
    <source>
        <dbReference type="ARBA" id="ARBA00022692"/>
    </source>
</evidence>
<feature type="transmembrane region" description="Helical" evidence="6">
    <location>
        <begin position="308"/>
        <end position="330"/>
    </location>
</feature>
<name>A0A853MCC5_9CYAN</name>
<evidence type="ECO:0000256" key="4">
    <source>
        <dbReference type="ARBA" id="ARBA00022989"/>
    </source>
</evidence>
<dbReference type="Proteomes" id="UP000093903">
    <property type="component" value="Unassembled WGS sequence"/>
</dbReference>
<feature type="transmembrane region" description="Helical" evidence="6">
    <location>
        <begin position="368"/>
        <end position="387"/>
    </location>
</feature>
<keyword evidence="2" id="KW-1003">Cell membrane</keyword>
<dbReference type="Pfam" id="PF13440">
    <property type="entry name" value="Polysacc_synt_3"/>
    <property type="match status" value="1"/>
</dbReference>
<dbReference type="AlphaFoldDB" id="A0A853MCC5"/>
<gene>
    <name evidence="7" type="ORF">A9P98_11995</name>
</gene>
<reference evidence="7 8" key="1">
    <citation type="submission" date="2016-05" db="EMBL/GenBank/DDBJ databases">
        <title>First complete genome of the cyanobacterium Cylindrospermopsis raciborskii CS505, containing a circular chromosome and a single extrachromosomal element.</title>
        <authorList>
            <person name="Fuentes J."/>
            <person name="Tamames J."/>
            <person name="Allen E."/>
            <person name="Plominski A."/>
            <person name="Vasquez M."/>
        </authorList>
    </citation>
    <scope>NUCLEOTIDE SEQUENCE [LARGE SCALE GENOMIC DNA]</scope>
    <source>
        <strain evidence="7 8">CS505</strain>
    </source>
</reference>
<organism evidence="7 8">
    <name type="scientific">Cylindrospermopsis raciborskii CS-505</name>
    <dbReference type="NCBI Taxonomy" id="533240"/>
    <lineage>
        <taxon>Bacteria</taxon>
        <taxon>Bacillati</taxon>
        <taxon>Cyanobacteriota</taxon>
        <taxon>Cyanophyceae</taxon>
        <taxon>Nostocales</taxon>
        <taxon>Aphanizomenonaceae</taxon>
        <taxon>Cylindrospermopsis</taxon>
    </lineage>
</organism>
<evidence type="ECO:0000256" key="6">
    <source>
        <dbReference type="SAM" id="Phobius"/>
    </source>
</evidence>
<keyword evidence="4 6" id="KW-1133">Transmembrane helix</keyword>
<feature type="transmembrane region" description="Helical" evidence="6">
    <location>
        <begin position="120"/>
        <end position="139"/>
    </location>
</feature>
<feature type="transmembrane region" description="Helical" evidence="6">
    <location>
        <begin position="83"/>
        <end position="108"/>
    </location>
</feature>
<feature type="transmembrane region" description="Helical" evidence="6">
    <location>
        <begin position="220"/>
        <end position="238"/>
    </location>
</feature>
<comment type="caution">
    <text evidence="7">The sequence shown here is derived from an EMBL/GenBank/DDBJ whole genome shotgun (WGS) entry which is preliminary data.</text>
</comment>
<feature type="transmembrane region" description="Helical" evidence="6">
    <location>
        <begin position="37"/>
        <end position="63"/>
    </location>
</feature>
<evidence type="ECO:0000256" key="1">
    <source>
        <dbReference type="ARBA" id="ARBA00004651"/>
    </source>
</evidence>
<feature type="transmembrane region" description="Helical" evidence="6">
    <location>
        <begin position="393"/>
        <end position="413"/>
    </location>
</feature>
<feature type="transmembrane region" description="Helical" evidence="6">
    <location>
        <begin position="336"/>
        <end position="356"/>
    </location>
</feature>
<evidence type="ECO:0008006" key="9">
    <source>
        <dbReference type="Google" id="ProtNLM"/>
    </source>
</evidence>
<feature type="transmembrane region" description="Helical" evidence="6">
    <location>
        <begin position="254"/>
        <end position="271"/>
    </location>
</feature>
<feature type="transmembrane region" description="Helical" evidence="6">
    <location>
        <begin position="453"/>
        <end position="471"/>
    </location>
</feature>
<dbReference type="InterPro" id="IPR050833">
    <property type="entry name" value="Poly_Biosynth_Transport"/>
</dbReference>
<comment type="subcellular location">
    <subcellularLocation>
        <location evidence="1">Cell membrane</location>
        <topology evidence="1">Multi-pass membrane protein</topology>
    </subcellularLocation>
</comment>
<evidence type="ECO:0000313" key="7">
    <source>
        <dbReference type="EMBL" id="OBU76941.1"/>
    </source>
</evidence>
<protein>
    <recommendedName>
        <fullName evidence="9">Polysaccharide biosynthesis protein</fullName>
    </recommendedName>
</protein>
<feature type="transmembrane region" description="Helical" evidence="6">
    <location>
        <begin position="425"/>
        <end position="447"/>
    </location>
</feature>
<accession>A0A853MCC5</accession>
<keyword evidence="3 6" id="KW-0812">Transmembrane</keyword>
<dbReference type="PANTHER" id="PTHR30250:SF11">
    <property type="entry name" value="O-ANTIGEN TRANSPORTER-RELATED"/>
    <property type="match status" value="1"/>
</dbReference>
<dbReference type="PANTHER" id="PTHR30250">
    <property type="entry name" value="PST FAMILY PREDICTED COLANIC ACID TRANSPORTER"/>
    <property type="match status" value="1"/>
</dbReference>
<feature type="transmembrane region" description="Helical" evidence="6">
    <location>
        <begin position="151"/>
        <end position="169"/>
    </location>
</feature>
<evidence type="ECO:0000256" key="2">
    <source>
        <dbReference type="ARBA" id="ARBA00022475"/>
    </source>
</evidence>